<organism evidence="1 2">
    <name type="scientific">Suillus subaureus</name>
    <dbReference type="NCBI Taxonomy" id="48587"/>
    <lineage>
        <taxon>Eukaryota</taxon>
        <taxon>Fungi</taxon>
        <taxon>Dikarya</taxon>
        <taxon>Basidiomycota</taxon>
        <taxon>Agaricomycotina</taxon>
        <taxon>Agaricomycetes</taxon>
        <taxon>Agaricomycetidae</taxon>
        <taxon>Boletales</taxon>
        <taxon>Suillineae</taxon>
        <taxon>Suillaceae</taxon>
        <taxon>Suillus</taxon>
    </lineage>
</organism>
<dbReference type="EMBL" id="JABBWG010000002">
    <property type="protein sequence ID" value="KAG1825831.1"/>
    <property type="molecule type" value="Genomic_DNA"/>
</dbReference>
<sequence length="72" mass="8643">MACRLCYRCSFVLPTLVLGLYRLAVNIVSYQKRNTHCPLHYIRTLRFQRVVTSVWRSFCTHCRFLTWVCNMP</sequence>
<proteinExistence type="predicted"/>
<gene>
    <name evidence="1" type="ORF">BJ212DRAFT_1316400</name>
</gene>
<dbReference type="AlphaFoldDB" id="A0A9P7ELY8"/>
<evidence type="ECO:0000313" key="2">
    <source>
        <dbReference type="Proteomes" id="UP000807769"/>
    </source>
</evidence>
<reference evidence="1" key="1">
    <citation type="journal article" date="2020" name="New Phytol.">
        <title>Comparative genomics reveals dynamic genome evolution in host specialist ectomycorrhizal fungi.</title>
        <authorList>
            <person name="Lofgren L.A."/>
            <person name="Nguyen N.H."/>
            <person name="Vilgalys R."/>
            <person name="Ruytinx J."/>
            <person name="Liao H.L."/>
            <person name="Branco S."/>
            <person name="Kuo A."/>
            <person name="LaButti K."/>
            <person name="Lipzen A."/>
            <person name="Andreopoulos W."/>
            <person name="Pangilinan J."/>
            <person name="Riley R."/>
            <person name="Hundley H."/>
            <person name="Na H."/>
            <person name="Barry K."/>
            <person name="Grigoriev I.V."/>
            <person name="Stajich J.E."/>
            <person name="Kennedy P.G."/>
        </authorList>
    </citation>
    <scope>NUCLEOTIDE SEQUENCE</scope>
    <source>
        <strain evidence="1">MN1</strain>
    </source>
</reference>
<evidence type="ECO:0000313" key="1">
    <source>
        <dbReference type="EMBL" id="KAG1825831.1"/>
    </source>
</evidence>
<dbReference type="GeneID" id="64628221"/>
<dbReference type="RefSeq" id="XP_041199084.1">
    <property type="nucleotide sequence ID" value="XM_041334204.1"/>
</dbReference>
<keyword evidence="2" id="KW-1185">Reference proteome</keyword>
<protein>
    <submittedName>
        <fullName evidence="1">Uncharacterized protein</fullName>
    </submittedName>
</protein>
<dbReference type="Proteomes" id="UP000807769">
    <property type="component" value="Unassembled WGS sequence"/>
</dbReference>
<comment type="caution">
    <text evidence="1">The sequence shown here is derived from an EMBL/GenBank/DDBJ whole genome shotgun (WGS) entry which is preliminary data.</text>
</comment>
<accession>A0A9P7ELY8</accession>
<name>A0A9P7ELY8_9AGAM</name>